<feature type="region of interest" description="Disordered" evidence="1">
    <location>
        <begin position="975"/>
        <end position="1024"/>
    </location>
</feature>
<feature type="compositionally biased region" description="Low complexity" evidence="1">
    <location>
        <begin position="182"/>
        <end position="193"/>
    </location>
</feature>
<feature type="compositionally biased region" description="Polar residues" evidence="1">
    <location>
        <begin position="1156"/>
        <end position="1170"/>
    </location>
</feature>
<reference evidence="3 4" key="1">
    <citation type="submission" date="2018-03" db="EMBL/GenBank/DDBJ databases">
        <authorList>
            <person name="Guldener U."/>
        </authorList>
    </citation>
    <scope>NUCLEOTIDE SEQUENCE [LARGE SCALE GENOMIC DNA]</scope>
    <source>
        <strain evidence="3 4">NBRC100155</strain>
    </source>
</reference>
<feature type="domain" description="DH" evidence="2">
    <location>
        <begin position="1821"/>
        <end position="1871"/>
    </location>
</feature>
<feature type="compositionally biased region" description="Low complexity" evidence="1">
    <location>
        <begin position="57"/>
        <end position="67"/>
    </location>
</feature>
<feature type="region of interest" description="Disordered" evidence="1">
    <location>
        <begin position="1050"/>
        <end position="1078"/>
    </location>
</feature>
<protein>
    <recommendedName>
        <fullName evidence="2">DH domain-containing protein</fullName>
    </recommendedName>
</protein>
<feature type="compositionally biased region" description="Low complexity" evidence="1">
    <location>
        <begin position="1757"/>
        <end position="1784"/>
    </location>
</feature>
<feature type="region of interest" description="Disordered" evidence="1">
    <location>
        <begin position="868"/>
        <end position="894"/>
    </location>
</feature>
<name>A0A5C3DZC7_9BASI</name>
<feature type="compositionally biased region" description="Polar residues" evidence="1">
    <location>
        <begin position="287"/>
        <end position="304"/>
    </location>
</feature>
<feature type="compositionally biased region" description="Polar residues" evidence="1">
    <location>
        <begin position="768"/>
        <end position="782"/>
    </location>
</feature>
<feature type="compositionally biased region" description="Polar residues" evidence="1">
    <location>
        <begin position="422"/>
        <end position="455"/>
    </location>
</feature>
<feature type="compositionally biased region" description="Low complexity" evidence="1">
    <location>
        <begin position="102"/>
        <end position="116"/>
    </location>
</feature>
<dbReference type="Pfam" id="PF00621">
    <property type="entry name" value="RhoGEF"/>
    <property type="match status" value="1"/>
</dbReference>
<feature type="region of interest" description="Disordered" evidence="1">
    <location>
        <begin position="1242"/>
        <end position="1274"/>
    </location>
</feature>
<feature type="region of interest" description="Disordered" evidence="1">
    <location>
        <begin position="768"/>
        <end position="796"/>
    </location>
</feature>
<dbReference type="Gene3D" id="1.20.900.10">
    <property type="entry name" value="Dbl homology (DH) domain"/>
    <property type="match status" value="1"/>
</dbReference>
<feature type="compositionally biased region" description="Polar residues" evidence="1">
    <location>
        <begin position="34"/>
        <end position="53"/>
    </location>
</feature>
<sequence length="1919" mass="200321">MAPPNISSAAVTASNPSPPPPLPDKPAASRPGTAKSTRTLSNTSIPTLSTTRIVRQPSTSSSNATPPSRRPVRSGAFPPSSRSALPIPTLDPSQDHHRSDSGRSTGSSRSTATTDSFFIPQHPHVLNRRLKDLPAPPSSSALADATTHAKAIDAPPSALGLNVSIHPSNASNSLPASCLFRSKSSVSTTPTSPEEGAGSPLEPPAPDEFRPLDDENPKHQTSAKQDLDDFWKSDYSYARPSTDLLEPSLPPLMRSNAPIPPSRSQSLDPFAAPLDEHKGTAKGEDFPQNTLSSTEEGQLTSSATPLVAANLRKLNSQHLHNDTKPASTARPSVSGSSPVLSPASTTQTPTKGSDGSRLAVPRVSPYQQPAASASSSSSAIDHKPHLNKSSSSLSTSSAHEGGDKGALATASKRSSASSSSSFRMTLSRQAKTLRNSFMWTPPSTAQPASKSQECITASPALLSPESLSAPLSQDSSPGLSVSSPYSVSSELPSSRISPQTDGKRPVDNVESRQPTSHSPANASGNASAQKSKPPSLRSSHSSAGARSMHSGASGRPDAKLDSSISNPHIQHSPKQPTDYSKLEERPKSRLSSRLMMQNTHWSMKISSLKTKKANEATASKSVTSQTTVEAGPGAAGRRSNSNASSSTTGTVSSAAPLPGKASDGVKSSSTVRSSKRPGSLIIPPASLLTSDKASADAQISPSFAETFAFLNSHIDSPDQSPPLLAIVLPPLKDVKIVSASAKPSLAAPSSSPHEQRAIQTVLAPSANAQRVAMSTPSGQAAKTQKHDQEDKTPKETLFDRLADSPEAVYKTLVLPDPEPEPLPLPASQSLDSVVPNSSRFAKRFGHKKQTSLGSATLISKSARKAAADLDKRASGAPLAPSAMPSAHGRTSTRSSFSSVLPVFTPVDEESRFFDALTSPLSEQPPTASASPSADDSVLPTFATATDFFHHAHTEPTSPLLDRTFAPQSTTSVAAALPSATQPTRSSLGRRLSGVFDPSKARSVRKNLLASPPQSPRADSARLDALPARPETSLGFHLRNPLRRDRKLSLTKAAAVPQEASAPGRIESAASSRTMSPASAIRKMSSGFRLDRVAPATTRPARPDTSLGFATVQTKTSRAFSSSVLAPTKSSLARSVQPSPPSAGGKPAVRSSSASSLGTPPSNRQSRSPQRPLNPPSSFRGAPAASSRPSVFSNGSPSKSATARLTTSQTKTKTGSTNSRASQSLADGSRSSALALDSLLAESNPTTATQSSQGTDLAAASTASSEVRRRRTLSKPVLRPIRTSFAEEIALARPSTAMGFRGGLTVQDRKMSQPTLDMVDDREFLEALEQVRAVHRERIQAQAQEVENKTRLARLGMMSGNYLKTKVSGSMLDDNDLADSKVGGTSGNVGKGSPAKHQGASAAVGWSDASKALVKAGSRLRHKRSASADAKLGRSRSTSSTSRGSEGDVDQRQKDIVRAYADKKPPVGPPATGLGWGVGKASGKLHDGTFVNDDDWKKEVKALFLIRELVQTERSYARHLGSLLSVVRKMQVAPNGSTNALGIKRKSTSNLFAAYSSGKTSTSATPPSHVTLLRTYLPQLIALSNALVQRVEDNPTSAGVGAAFDVLAAQLESTFVGWSSVASQALKNLRSTELAKGKSPYKIGLVPLTPRESTEVGASTTDGSSSSGASSPGSGFRHSTLRMTSLTRPASPVGARHDADVVASNDASGATLPVKRSTKRRSTITSTSFIPPRVVVAGPAPLMTASPEEEKSPEAIRADAASSRRFAHSRSQSTLVTPLPTPTSSIGPEPWSALSMTSTATPASSQATQPTGAAAKCLTPMDIAIMPTQRIPRYGLMLRDLLRNTPPESLSHARVQRAISLIQKIALMCDSAAPIPAAPASGAATPSRASSVLGTTGGESLSVQASPLLTSSAFSLTKRN</sequence>
<feature type="compositionally biased region" description="Basic and acidic residues" evidence="1">
    <location>
        <begin position="207"/>
        <end position="218"/>
    </location>
</feature>
<feature type="region of interest" description="Disordered" evidence="1">
    <location>
        <begin position="1089"/>
        <end position="1108"/>
    </location>
</feature>
<feature type="compositionally biased region" description="Polar residues" evidence="1">
    <location>
        <begin position="1115"/>
        <end position="1136"/>
    </location>
</feature>
<dbReference type="GO" id="GO:0005085">
    <property type="term" value="F:guanyl-nucleotide exchange factor activity"/>
    <property type="evidence" value="ECO:0007669"/>
    <property type="project" value="InterPro"/>
</dbReference>
<feature type="compositionally biased region" description="Polar residues" evidence="1">
    <location>
        <begin position="1242"/>
        <end position="1264"/>
    </location>
</feature>
<dbReference type="SUPFAM" id="SSF48065">
    <property type="entry name" value="DBL homology domain (DH-domain)"/>
    <property type="match status" value="1"/>
</dbReference>
<feature type="compositionally biased region" description="Basic and acidic residues" evidence="1">
    <location>
        <begin position="784"/>
        <end position="796"/>
    </location>
</feature>
<feature type="compositionally biased region" description="Low complexity" evidence="1">
    <location>
        <begin position="635"/>
        <end position="655"/>
    </location>
</feature>
<dbReference type="InterPro" id="IPR000219">
    <property type="entry name" value="DH_dom"/>
</dbReference>
<feature type="compositionally biased region" description="Polar residues" evidence="1">
    <location>
        <begin position="511"/>
        <end position="532"/>
    </location>
</feature>
<feature type="region of interest" description="Disordered" evidence="1">
    <location>
        <begin position="182"/>
        <end position="684"/>
    </location>
</feature>
<feature type="region of interest" description="Disordered" evidence="1">
    <location>
        <begin position="1382"/>
        <end position="1452"/>
    </location>
</feature>
<evidence type="ECO:0000313" key="4">
    <source>
        <dbReference type="Proteomes" id="UP000324022"/>
    </source>
</evidence>
<feature type="compositionally biased region" description="Low complexity" evidence="1">
    <location>
        <begin position="1434"/>
        <end position="1443"/>
    </location>
</feature>
<dbReference type="Proteomes" id="UP000324022">
    <property type="component" value="Unassembled WGS sequence"/>
</dbReference>
<evidence type="ECO:0000259" key="2">
    <source>
        <dbReference type="PROSITE" id="PS50010"/>
    </source>
</evidence>
<dbReference type="PROSITE" id="PS50010">
    <property type="entry name" value="DH_2"/>
    <property type="match status" value="1"/>
</dbReference>
<organism evidence="3 4">
    <name type="scientific">Ustilago trichophora</name>
    <dbReference type="NCBI Taxonomy" id="86804"/>
    <lineage>
        <taxon>Eukaryota</taxon>
        <taxon>Fungi</taxon>
        <taxon>Dikarya</taxon>
        <taxon>Basidiomycota</taxon>
        <taxon>Ustilaginomycotina</taxon>
        <taxon>Ustilaginomycetes</taxon>
        <taxon>Ustilaginales</taxon>
        <taxon>Ustilaginaceae</taxon>
        <taxon>Ustilago</taxon>
    </lineage>
</organism>
<keyword evidence="4" id="KW-1185">Reference proteome</keyword>
<feature type="compositionally biased region" description="Polar residues" evidence="1">
    <location>
        <begin position="1186"/>
        <end position="1204"/>
    </location>
</feature>
<feature type="compositionally biased region" description="Low complexity" evidence="1">
    <location>
        <begin position="1656"/>
        <end position="1674"/>
    </location>
</feature>
<feature type="compositionally biased region" description="Polar residues" evidence="1">
    <location>
        <begin position="975"/>
        <end position="986"/>
    </location>
</feature>
<evidence type="ECO:0000256" key="1">
    <source>
        <dbReference type="SAM" id="MobiDB-lite"/>
    </source>
</evidence>
<evidence type="ECO:0000313" key="3">
    <source>
        <dbReference type="EMBL" id="SPO23803.1"/>
    </source>
</evidence>
<dbReference type="InterPro" id="IPR035899">
    <property type="entry name" value="DBL_dom_sf"/>
</dbReference>
<feature type="compositionally biased region" description="Basic and acidic residues" evidence="1">
    <location>
        <begin position="1747"/>
        <end position="1756"/>
    </location>
</feature>
<feature type="compositionally biased region" description="Polar residues" evidence="1">
    <location>
        <begin position="616"/>
        <end position="628"/>
    </location>
</feature>
<feature type="compositionally biased region" description="Low complexity" evidence="1">
    <location>
        <begin position="331"/>
        <end position="344"/>
    </location>
</feature>
<feature type="region of interest" description="Disordered" evidence="1">
    <location>
        <begin position="1"/>
        <end position="148"/>
    </location>
</feature>
<feature type="compositionally biased region" description="Polar residues" evidence="1">
    <location>
        <begin position="313"/>
        <end position="330"/>
    </location>
</feature>
<feature type="compositionally biased region" description="Low complexity" evidence="1">
    <location>
        <begin position="370"/>
        <end position="379"/>
    </location>
</feature>
<feature type="compositionally biased region" description="Basic and acidic residues" evidence="1">
    <location>
        <begin position="274"/>
        <end position="285"/>
    </location>
</feature>
<feature type="region of interest" description="Disordered" evidence="1">
    <location>
        <begin position="1644"/>
        <end position="1678"/>
    </location>
</feature>
<feature type="compositionally biased region" description="Polar residues" evidence="1">
    <location>
        <begin position="562"/>
        <end position="578"/>
    </location>
</feature>
<feature type="region of interest" description="Disordered" evidence="1">
    <location>
        <begin position="1743"/>
        <end position="1810"/>
    </location>
</feature>
<feature type="compositionally biased region" description="Basic and acidic residues" evidence="1">
    <location>
        <begin position="501"/>
        <end position="510"/>
    </location>
</feature>
<feature type="compositionally biased region" description="Polar residues" evidence="1">
    <location>
        <begin position="589"/>
        <end position="608"/>
    </location>
</feature>
<feature type="compositionally biased region" description="Low complexity" evidence="1">
    <location>
        <begin position="662"/>
        <end position="679"/>
    </location>
</feature>
<dbReference type="OrthoDB" id="660555at2759"/>
<feature type="compositionally biased region" description="Low complexity" evidence="1">
    <location>
        <begin position="406"/>
        <end position="421"/>
    </location>
</feature>
<feature type="compositionally biased region" description="Low complexity" evidence="1">
    <location>
        <begin position="1791"/>
        <end position="1810"/>
    </location>
</feature>
<feature type="compositionally biased region" description="Low complexity" evidence="1">
    <location>
        <begin position="1205"/>
        <end position="1216"/>
    </location>
</feature>
<accession>A0A5C3DZC7</accession>
<proteinExistence type="predicted"/>
<feature type="compositionally biased region" description="Low complexity" evidence="1">
    <location>
        <begin position="535"/>
        <end position="555"/>
    </location>
</feature>
<feature type="compositionally biased region" description="Low complexity" evidence="1">
    <location>
        <begin position="457"/>
        <end position="494"/>
    </location>
</feature>
<gene>
    <name evidence="3" type="ORF">UTRI_03668_B</name>
</gene>
<dbReference type="EMBL" id="OOIN01000006">
    <property type="protein sequence ID" value="SPO23803.1"/>
    <property type="molecule type" value="Genomic_DNA"/>
</dbReference>
<feature type="region of interest" description="Disordered" evidence="1">
    <location>
        <begin position="1115"/>
        <end position="1228"/>
    </location>
</feature>